<dbReference type="Gene3D" id="1.25.40.20">
    <property type="entry name" value="Ankyrin repeat-containing domain"/>
    <property type="match status" value="1"/>
</dbReference>
<keyword evidence="5 6" id="KW-0040">ANK repeat</keyword>
<keyword evidence="4" id="KW-0862">Zinc</keyword>
<dbReference type="PANTHER" id="PTHR24171:SF8">
    <property type="entry name" value="BRCA1-ASSOCIATED RING DOMAIN PROTEIN 1"/>
    <property type="match status" value="1"/>
</dbReference>
<dbReference type="PROSITE" id="PS00518">
    <property type="entry name" value="ZF_RING_1"/>
    <property type="match status" value="1"/>
</dbReference>
<dbReference type="Gene3D" id="3.30.40.10">
    <property type="entry name" value="Zinc/RING finger domain, C3HC4 (zinc finger)"/>
    <property type="match status" value="1"/>
</dbReference>
<evidence type="ECO:0000256" key="4">
    <source>
        <dbReference type="ARBA" id="ARBA00022833"/>
    </source>
</evidence>
<dbReference type="PANTHER" id="PTHR24171">
    <property type="entry name" value="ANKYRIN REPEAT DOMAIN-CONTAINING PROTEIN 39-RELATED"/>
    <property type="match status" value="1"/>
</dbReference>
<dbReference type="PROSITE" id="PS50088">
    <property type="entry name" value="ANK_REPEAT"/>
    <property type="match status" value="2"/>
</dbReference>
<dbReference type="InterPro" id="IPR036770">
    <property type="entry name" value="Ankyrin_rpt-contain_sf"/>
</dbReference>
<evidence type="ECO:0000313" key="9">
    <source>
        <dbReference type="EMBL" id="GAX83056.1"/>
    </source>
</evidence>
<feature type="repeat" description="ANK" evidence="6">
    <location>
        <begin position="105"/>
        <end position="137"/>
    </location>
</feature>
<keyword evidence="2" id="KW-0677">Repeat</keyword>
<dbReference type="GO" id="GO:0008270">
    <property type="term" value="F:zinc ion binding"/>
    <property type="evidence" value="ECO:0007669"/>
    <property type="project" value="UniProtKB-KW"/>
</dbReference>
<dbReference type="STRING" id="1157962.A0A250XJ59"/>
<organism evidence="9 10">
    <name type="scientific">Chlamydomonas eustigma</name>
    <dbReference type="NCBI Taxonomy" id="1157962"/>
    <lineage>
        <taxon>Eukaryota</taxon>
        <taxon>Viridiplantae</taxon>
        <taxon>Chlorophyta</taxon>
        <taxon>core chlorophytes</taxon>
        <taxon>Chlorophyceae</taxon>
        <taxon>CS clade</taxon>
        <taxon>Chlamydomonadales</taxon>
        <taxon>Chlamydomonadaceae</taxon>
        <taxon>Chlamydomonas</taxon>
    </lineage>
</organism>
<name>A0A250XJ59_9CHLO</name>
<protein>
    <recommendedName>
        <fullName evidence="8">RING-type domain-containing protein</fullName>
    </recommendedName>
</protein>
<dbReference type="Pfam" id="PF00023">
    <property type="entry name" value="Ank"/>
    <property type="match status" value="1"/>
</dbReference>
<evidence type="ECO:0000256" key="3">
    <source>
        <dbReference type="ARBA" id="ARBA00022771"/>
    </source>
</evidence>
<reference evidence="9 10" key="1">
    <citation type="submission" date="2017-08" db="EMBL/GenBank/DDBJ databases">
        <title>Acidophilic green algal genome provides insights into adaptation to an acidic environment.</title>
        <authorList>
            <person name="Hirooka S."/>
            <person name="Hirose Y."/>
            <person name="Kanesaki Y."/>
            <person name="Higuchi S."/>
            <person name="Fujiwara T."/>
            <person name="Onuma R."/>
            <person name="Era A."/>
            <person name="Ohbayashi R."/>
            <person name="Uzuka A."/>
            <person name="Nozaki H."/>
            <person name="Yoshikawa H."/>
            <person name="Miyagishima S.Y."/>
        </authorList>
    </citation>
    <scope>NUCLEOTIDE SEQUENCE [LARGE SCALE GENOMIC DNA]</scope>
    <source>
        <strain evidence="9 10">NIES-2499</strain>
    </source>
</reference>
<dbReference type="OrthoDB" id="546633at2759"/>
<feature type="repeat" description="ANK" evidence="6">
    <location>
        <begin position="32"/>
        <end position="64"/>
    </location>
</feature>
<dbReference type="AlphaFoldDB" id="A0A250XJ59"/>
<dbReference type="GO" id="GO:0085020">
    <property type="term" value="P:protein K6-linked ubiquitination"/>
    <property type="evidence" value="ECO:0007669"/>
    <property type="project" value="TreeGrafter"/>
</dbReference>
<keyword evidence="1" id="KW-0479">Metal-binding</keyword>
<dbReference type="InterPro" id="IPR002110">
    <property type="entry name" value="Ankyrin_rpt"/>
</dbReference>
<dbReference type="SUPFAM" id="SSF48403">
    <property type="entry name" value="Ankyrin repeat"/>
    <property type="match status" value="1"/>
</dbReference>
<evidence type="ECO:0000259" key="8">
    <source>
        <dbReference type="PROSITE" id="PS50089"/>
    </source>
</evidence>
<dbReference type="InterPro" id="IPR013083">
    <property type="entry name" value="Znf_RING/FYVE/PHD"/>
</dbReference>
<gene>
    <name evidence="9" type="ORF">CEUSTIGMA_g10482.t1</name>
</gene>
<dbReference type="Pfam" id="PF12796">
    <property type="entry name" value="Ank_2"/>
    <property type="match status" value="1"/>
</dbReference>
<keyword evidence="3 7" id="KW-0863">Zinc-finger</keyword>
<evidence type="ECO:0000256" key="7">
    <source>
        <dbReference type="PROSITE-ProRule" id="PRU00175"/>
    </source>
</evidence>
<dbReference type="SUPFAM" id="SSF57850">
    <property type="entry name" value="RING/U-box"/>
    <property type="match status" value="1"/>
</dbReference>
<evidence type="ECO:0000256" key="5">
    <source>
        <dbReference type="ARBA" id="ARBA00023043"/>
    </source>
</evidence>
<evidence type="ECO:0000256" key="6">
    <source>
        <dbReference type="PROSITE-ProRule" id="PRU00023"/>
    </source>
</evidence>
<sequence length="354" mass="38297">MVMHATQRQFEIDEIPKHDVIRAVLVNKSDCKGLSPLICAAANGQAEACKFLLSNGADPLHVDHAGLTALHHACQLGCNLSVNVLLEHSAENDCTSFVNVQQPCTGMTPLHFAASSSCSAIAKLLLMHGADLQLVTTAQFQSVTAGSTPLHFAAVRLDKDMVEIMVASCSNHWMFVDSPRLPLDVRCIKDSKGLTPLHYARSRRDIALLLHPALLYIDGSGSLPHTSYAVEVTKIPTLAETSSRALKQYLKNSLSLLRHSCAKELTAPALAASILQKEALLPAPSGNTSLISHDPQEDDDCCPVCMEQLRDVTLMPCGHAMCFGCIRDIIMAHSMFAPVDCALCRTHIQGFRKG</sequence>
<dbReference type="PROSITE" id="PS50297">
    <property type="entry name" value="ANK_REP_REGION"/>
    <property type="match status" value="2"/>
</dbReference>
<evidence type="ECO:0000256" key="1">
    <source>
        <dbReference type="ARBA" id="ARBA00022723"/>
    </source>
</evidence>
<proteinExistence type="predicted"/>
<dbReference type="SMART" id="SM00248">
    <property type="entry name" value="ANK"/>
    <property type="match status" value="4"/>
</dbReference>
<dbReference type="CDD" id="cd16449">
    <property type="entry name" value="RING-HC"/>
    <property type="match status" value="1"/>
</dbReference>
<dbReference type="EMBL" id="BEGY01000091">
    <property type="protein sequence ID" value="GAX83056.1"/>
    <property type="molecule type" value="Genomic_DNA"/>
</dbReference>
<comment type="caution">
    <text evidence="9">The sequence shown here is derived from an EMBL/GenBank/DDBJ whole genome shotgun (WGS) entry which is preliminary data.</text>
</comment>
<evidence type="ECO:0000313" key="10">
    <source>
        <dbReference type="Proteomes" id="UP000232323"/>
    </source>
</evidence>
<dbReference type="PROSITE" id="PS50089">
    <property type="entry name" value="ZF_RING_2"/>
    <property type="match status" value="1"/>
</dbReference>
<dbReference type="SMART" id="SM00184">
    <property type="entry name" value="RING"/>
    <property type="match status" value="1"/>
</dbReference>
<dbReference type="InterPro" id="IPR001841">
    <property type="entry name" value="Znf_RING"/>
</dbReference>
<keyword evidence="10" id="KW-1185">Reference proteome</keyword>
<evidence type="ECO:0000256" key="2">
    <source>
        <dbReference type="ARBA" id="ARBA00022737"/>
    </source>
</evidence>
<dbReference type="Proteomes" id="UP000232323">
    <property type="component" value="Unassembled WGS sequence"/>
</dbReference>
<dbReference type="InterPro" id="IPR017907">
    <property type="entry name" value="Znf_RING_CS"/>
</dbReference>
<feature type="domain" description="RING-type" evidence="8">
    <location>
        <begin position="302"/>
        <end position="345"/>
    </location>
</feature>
<dbReference type="GO" id="GO:0004842">
    <property type="term" value="F:ubiquitin-protein transferase activity"/>
    <property type="evidence" value="ECO:0007669"/>
    <property type="project" value="TreeGrafter"/>
</dbReference>
<accession>A0A250XJ59</accession>
<dbReference type="Pfam" id="PF13920">
    <property type="entry name" value="zf-C3HC4_3"/>
    <property type="match status" value="1"/>
</dbReference>